<dbReference type="InterPro" id="IPR010982">
    <property type="entry name" value="Lambda_DNA-bd_dom_sf"/>
</dbReference>
<dbReference type="SUPFAM" id="SSF47413">
    <property type="entry name" value="lambda repressor-like DNA-binding domains"/>
    <property type="match status" value="1"/>
</dbReference>
<name>A0ABM9S8X9_YEREN</name>
<keyword evidence="2" id="KW-1185">Reference proteome</keyword>
<dbReference type="RefSeq" id="WP_050156725.1">
    <property type="nucleotide sequence ID" value="NZ_CPXJ01000060.1"/>
</dbReference>
<organism evidence="1 2">
    <name type="scientific">Yersinia enterocolitica</name>
    <dbReference type="NCBI Taxonomy" id="630"/>
    <lineage>
        <taxon>Bacteria</taxon>
        <taxon>Pseudomonadati</taxon>
        <taxon>Pseudomonadota</taxon>
        <taxon>Gammaproteobacteria</taxon>
        <taxon>Enterobacterales</taxon>
        <taxon>Yersiniaceae</taxon>
        <taxon>Yersinia</taxon>
    </lineage>
</organism>
<evidence type="ECO:0000313" key="2">
    <source>
        <dbReference type="Proteomes" id="UP000041601"/>
    </source>
</evidence>
<dbReference type="Proteomes" id="UP000041601">
    <property type="component" value="Unassembled WGS sequence"/>
</dbReference>
<dbReference type="InterPro" id="IPR000655">
    <property type="entry name" value="Cro-like"/>
</dbReference>
<accession>A0ABM9S8X9</accession>
<comment type="caution">
    <text evidence="1">The sequence shown here is derived from an EMBL/GenBank/DDBJ whole genome shotgun (WGS) entry which is preliminary data.</text>
</comment>
<gene>
    <name evidence="1" type="ORF">ERS137959_03876</name>
</gene>
<dbReference type="Pfam" id="PF09048">
    <property type="entry name" value="Cro"/>
    <property type="match status" value="1"/>
</dbReference>
<evidence type="ECO:0000313" key="1">
    <source>
        <dbReference type="EMBL" id="CNE47438.1"/>
    </source>
</evidence>
<reference evidence="1 2" key="1">
    <citation type="submission" date="2015-03" db="EMBL/GenBank/DDBJ databases">
        <authorList>
            <consortium name="Pathogen Informatics"/>
            <person name="Murphy D."/>
        </authorList>
    </citation>
    <scope>NUCLEOTIDE SEQUENCE [LARGE SCALE GENOMIC DNA]</scope>
    <source>
        <strain evidence="1 2">IP05342</strain>
    </source>
</reference>
<dbReference type="EMBL" id="CPXJ01000060">
    <property type="protein sequence ID" value="CNE47438.1"/>
    <property type="molecule type" value="Genomic_DNA"/>
</dbReference>
<dbReference type="Gene3D" id="3.30.240.10">
    <property type="entry name" value="CRO Repressor"/>
    <property type="match status" value="1"/>
</dbReference>
<protein>
    <submittedName>
        <fullName evidence="1">Cro</fullName>
    </submittedName>
</protein>
<sequence length="69" mass="7822">MKRLSLSAFANEYGQANAANMLGVRQSAINKAMKYKRKITVILHDNGDIEAEELRKFPSQLPRNKTTQD</sequence>
<proteinExistence type="predicted"/>
<dbReference type="InterPro" id="IPR038202">
    <property type="entry name" value="Cro_sf"/>
</dbReference>